<proteinExistence type="predicted"/>
<keyword evidence="2" id="KW-1185">Reference proteome</keyword>
<evidence type="ECO:0000313" key="1">
    <source>
        <dbReference type="EMBL" id="MDZ5458369.1"/>
    </source>
</evidence>
<sequence length="117" mass="13240">MFTAPLFKLIEEAGEGVLMLLEDLQEAEFLRSRLTRLEVLRQLHTMADTLGALPPEVRTAMPELEWDGWRSAAAAMAAEGAQRDETAWFAARSLVPATLSWLRVYRNAEPAMFEYRA</sequence>
<evidence type="ECO:0000313" key="2">
    <source>
        <dbReference type="Proteomes" id="UP001293718"/>
    </source>
</evidence>
<dbReference type="RefSeq" id="WP_322466461.1">
    <property type="nucleotide sequence ID" value="NZ_JAXOJX010000029.1"/>
</dbReference>
<name>A0ABU5IGV7_9BURK</name>
<organism evidence="1 2">
    <name type="scientific">Azohydromonas lata</name>
    <dbReference type="NCBI Taxonomy" id="45677"/>
    <lineage>
        <taxon>Bacteria</taxon>
        <taxon>Pseudomonadati</taxon>
        <taxon>Pseudomonadota</taxon>
        <taxon>Betaproteobacteria</taxon>
        <taxon>Burkholderiales</taxon>
        <taxon>Sphaerotilaceae</taxon>
        <taxon>Azohydromonas</taxon>
    </lineage>
</organism>
<dbReference type="Proteomes" id="UP001293718">
    <property type="component" value="Unassembled WGS sequence"/>
</dbReference>
<accession>A0ABU5IGV7</accession>
<protein>
    <submittedName>
        <fullName evidence="1">Uncharacterized protein</fullName>
    </submittedName>
</protein>
<gene>
    <name evidence="1" type="ORF">SM757_17475</name>
</gene>
<dbReference type="EMBL" id="JAXOJX010000029">
    <property type="protein sequence ID" value="MDZ5458369.1"/>
    <property type="molecule type" value="Genomic_DNA"/>
</dbReference>
<comment type="caution">
    <text evidence="1">The sequence shown here is derived from an EMBL/GenBank/DDBJ whole genome shotgun (WGS) entry which is preliminary data.</text>
</comment>
<reference evidence="1 2" key="1">
    <citation type="submission" date="2023-11" db="EMBL/GenBank/DDBJ databases">
        <title>Draft genome of Azohydromonas lata strain H1 (DSM1123), a polyhydroxyalkanoate producer.</title>
        <authorList>
            <person name="Traversa D."/>
            <person name="D'Addabbo P."/>
            <person name="Pazzani C."/>
            <person name="Manzari C."/>
            <person name="Chiara M."/>
            <person name="Scrascia M."/>
        </authorList>
    </citation>
    <scope>NUCLEOTIDE SEQUENCE [LARGE SCALE GENOMIC DNA]</scope>
    <source>
        <strain evidence="1 2">H1</strain>
    </source>
</reference>